<sequence>MTDESTDLYAKAVALVRGEGKCSTSYVQRQLGIGYNAAARLIERMEEGGVVSAADHIGKREVLAAPADKFDQVRDRFAAAEDIDPAPRTPDQRTGDPPHDPAAAGDPGPAPDDRGPPDEGEAHHARIAKAAALPLNDYGNGKRLVIHNGEDLLFVPRVGWFTWAGTHWQKDPDRLAVRRMAQALAPLILEEVGFVPKTPRIAGLLDTLAEDRRARLDLERLPPAEREEDHQKKLDQLDRSIEATEKKLSGYQKSIDRIRTHAKNAGNSGPLQHMIEEAEPTLARALEDLDADPLAINTAAGLLRFSVVDGSEDGAGKVADYTLEAPARDQLQSKLVPVAFDPDADCPRFDAFLAEVQPDPDMRAFLQRWFGLSLTGLPVQAMAFFYGMGANGKSVLTDLMAKIAGDYAATVRIESLTGTARRGGGDATPDLVPLIGARMARTSEPDQGTQLQEGLIKEMTGGEPILVRALRSDFIEIRPIFKLTMSGNHKPAIRGTDDGIWRRVMLVPFNEQIPVERRNPNLVAELMGEAPGVLNWMVEGLLSYLEIGLAPPDAVRAATEEYRRESDPLGEFLATCCVVTADPSDAIRAAELVNAFALFLLERGDTPWKNRTVSLHLADKAARWRHPETGKSFVKGKASVSQYLGLRFTDAFARRWDAAPKDQKGYPLQASGASSAAPHPDDDQ</sequence>
<feature type="coiled-coil region" evidence="4">
    <location>
        <begin position="227"/>
        <end position="254"/>
    </location>
</feature>
<feature type="region of interest" description="Disordered" evidence="5">
    <location>
        <begin position="662"/>
        <end position="684"/>
    </location>
</feature>
<evidence type="ECO:0000313" key="8">
    <source>
        <dbReference type="Proteomes" id="UP001499910"/>
    </source>
</evidence>
<dbReference type="InterPro" id="IPR006500">
    <property type="entry name" value="Helicase_put_C_phage/plasmid"/>
</dbReference>
<keyword evidence="1" id="KW-0547">Nucleotide-binding</keyword>
<keyword evidence="2" id="KW-0378">Hydrolase</keyword>
<dbReference type="Pfam" id="PF09397">
    <property type="entry name" value="FtsK_gamma"/>
    <property type="match status" value="1"/>
</dbReference>
<keyword evidence="8" id="KW-1185">Reference proteome</keyword>
<name>A0ABP9L980_9RHOB</name>
<dbReference type="Proteomes" id="UP001499910">
    <property type="component" value="Unassembled WGS sequence"/>
</dbReference>
<dbReference type="SUPFAM" id="SSF46785">
    <property type="entry name" value="Winged helix' DNA-binding domain"/>
    <property type="match status" value="1"/>
</dbReference>
<dbReference type="SUPFAM" id="SSF52540">
    <property type="entry name" value="P-loop containing nucleoside triphosphate hydrolases"/>
    <property type="match status" value="1"/>
</dbReference>
<dbReference type="Gene3D" id="3.40.50.300">
    <property type="entry name" value="P-loop containing nucleotide triphosphate hydrolases"/>
    <property type="match status" value="1"/>
</dbReference>
<dbReference type="SMART" id="SM00843">
    <property type="entry name" value="Ftsk_gamma"/>
    <property type="match status" value="1"/>
</dbReference>
<gene>
    <name evidence="7" type="ORF">GCM10023209_19560</name>
</gene>
<dbReference type="PROSITE" id="PS51206">
    <property type="entry name" value="SF3_HELICASE_1"/>
    <property type="match status" value="1"/>
</dbReference>
<dbReference type="InterPro" id="IPR036388">
    <property type="entry name" value="WH-like_DNA-bd_sf"/>
</dbReference>
<protein>
    <recommendedName>
        <fullName evidence="6">SF3 helicase domain-containing protein</fullName>
    </recommendedName>
</protein>
<dbReference type="PANTHER" id="PTHR35372:SF2">
    <property type="entry name" value="SF3 HELICASE DOMAIN-CONTAINING PROTEIN"/>
    <property type="match status" value="1"/>
</dbReference>
<dbReference type="Pfam" id="PF08706">
    <property type="entry name" value="D5_N"/>
    <property type="match status" value="1"/>
</dbReference>
<dbReference type="InterPro" id="IPR018541">
    <property type="entry name" value="Ftsk_gamma"/>
</dbReference>
<evidence type="ECO:0000259" key="6">
    <source>
        <dbReference type="PROSITE" id="PS51206"/>
    </source>
</evidence>
<evidence type="ECO:0000256" key="2">
    <source>
        <dbReference type="ARBA" id="ARBA00022801"/>
    </source>
</evidence>
<keyword evidence="4" id="KW-0175">Coiled coil</keyword>
<feature type="region of interest" description="Disordered" evidence="5">
    <location>
        <begin position="80"/>
        <end position="123"/>
    </location>
</feature>
<dbReference type="NCBIfam" id="TIGR01613">
    <property type="entry name" value="primase_Cterm"/>
    <property type="match status" value="1"/>
</dbReference>
<feature type="compositionally biased region" description="Basic and acidic residues" evidence="5">
    <location>
        <begin position="111"/>
        <end position="123"/>
    </location>
</feature>
<keyword evidence="3" id="KW-0067">ATP-binding</keyword>
<evidence type="ECO:0000313" key="7">
    <source>
        <dbReference type="EMBL" id="GAA5073534.1"/>
    </source>
</evidence>
<dbReference type="InterPro" id="IPR027417">
    <property type="entry name" value="P-loop_NTPase"/>
</dbReference>
<dbReference type="EMBL" id="BAABHW010000002">
    <property type="protein sequence ID" value="GAA5073534.1"/>
    <property type="molecule type" value="Genomic_DNA"/>
</dbReference>
<evidence type="ECO:0000256" key="5">
    <source>
        <dbReference type="SAM" id="MobiDB-lite"/>
    </source>
</evidence>
<dbReference type="InterPro" id="IPR051620">
    <property type="entry name" value="ORF904-like_C"/>
</dbReference>
<evidence type="ECO:0000256" key="4">
    <source>
        <dbReference type="SAM" id="Coils"/>
    </source>
</evidence>
<accession>A0ABP9L980</accession>
<dbReference type="Gene3D" id="1.10.10.10">
    <property type="entry name" value="Winged helix-like DNA-binding domain superfamily/Winged helix DNA-binding domain"/>
    <property type="match status" value="1"/>
</dbReference>
<feature type="domain" description="SF3 helicase" evidence="6">
    <location>
        <begin position="361"/>
        <end position="522"/>
    </location>
</feature>
<dbReference type="PANTHER" id="PTHR35372">
    <property type="entry name" value="ATP BINDING PROTEIN-RELATED"/>
    <property type="match status" value="1"/>
</dbReference>
<feature type="compositionally biased region" description="Basic and acidic residues" evidence="5">
    <location>
        <begin position="90"/>
        <end position="99"/>
    </location>
</feature>
<evidence type="ECO:0000256" key="3">
    <source>
        <dbReference type="ARBA" id="ARBA00022840"/>
    </source>
</evidence>
<dbReference type="InterPro" id="IPR036390">
    <property type="entry name" value="WH_DNA-bd_sf"/>
</dbReference>
<dbReference type="InterPro" id="IPR014818">
    <property type="entry name" value="Phage/plasmid_primase_P4_C"/>
</dbReference>
<organism evidence="7 8">
    <name type="scientific">[Roseibacterium] beibuensis</name>
    <dbReference type="NCBI Taxonomy" id="1193142"/>
    <lineage>
        <taxon>Bacteria</taxon>
        <taxon>Pseudomonadati</taxon>
        <taxon>Pseudomonadota</taxon>
        <taxon>Alphaproteobacteria</taxon>
        <taxon>Rhodobacterales</taxon>
        <taxon>Roseobacteraceae</taxon>
        <taxon>Roseicyclus</taxon>
    </lineage>
</organism>
<dbReference type="InterPro" id="IPR014015">
    <property type="entry name" value="Helicase_SF3_DNA-vir"/>
</dbReference>
<dbReference type="SMART" id="SM00885">
    <property type="entry name" value="D5_N"/>
    <property type="match status" value="1"/>
</dbReference>
<proteinExistence type="predicted"/>
<evidence type="ECO:0000256" key="1">
    <source>
        <dbReference type="ARBA" id="ARBA00022741"/>
    </source>
</evidence>
<reference evidence="8" key="1">
    <citation type="journal article" date="2019" name="Int. J. Syst. Evol. Microbiol.">
        <title>The Global Catalogue of Microorganisms (GCM) 10K type strain sequencing project: providing services to taxonomists for standard genome sequencing and annotation.</title>
        <authorList>
            <consortium name="The Broad Institute Genomics Platform"/>
            <consortium name="The Broad Institute Genome Sequencing Center for Infectious Disease"/>
            <person name="Wu L."/>
            <person name="Ma J."/>
        </authorList>
    </citation>
    <scope>NUCLEOTIDE SEQUENCE [LARGE SCALE GENOMIC DNA]</scope>
    <source>
        <strain evidence="8">JCM 18015</strain>
    </source>
</reference>
<comment type="caution">
    <text evidence="7">The sequence shown here is derived from an EMBL/GenBank/DDBJ whole genome shotgun (WGS) entry which is preliminary data.</text>
</comment>